<evidence type="ECO:0000313" key="1">
    <source>
        <dbReference type="EMBL" id="KAH0547598.1"/>
    </source>
</evidence>
<dbReference type="CDD" id="cd07187">
    <property type="entry name" value="YvcK_like"/>
    <property type="match status" value="1"/>
</dbReference>
<organism evidence="1 2">
    <name type="scientific">Glutinoglossum americanum</name>
    <dbReference type="NCBI Taxonomy" id="1670608"/>
    <lineage>
        <taxon>Eukaryota</taxon>
        <taxon>Fungi</taxon>
        <taxon>Dikarya</taxon>
        <taxon>Ascomycota</taxon>
        <taxon>Pezizomycotina</taxon>
        <taxon>Geoglossomycetes</taxon>
        <taxon>Geoglossales</taxon>
        <taxon>Geoglossaceae</taxon>
        <taxon>Glutinoglossum</taxon>
    </lineage>
</organism>
<dbReference type="Proteomes" id="UP000698800">
    <property type="component" value="Unassembled WGS sequence"/>
</dbReference>
<comment type="caution">
    <text evidence="1">The sequence shown here is derived from an EMBL/GenBank/DDBJ whole genome shotgun (WGS) entry which is preliminary data.</text>
</comment>
<dbReference type="Gene3D" id="3.40.50.10680">
    <property type="entry name" value="CofD-like domains"/>
    <property type="match status" value="1"/>
</dbReference>
<dbReference type="SUPFAM" id="SSF142338">
    <property type="entry name" value="CofD-like"/>
    <property type="match status" value="1"/>
</dbReference>
<gene>
    <name evidence="1" type="ORF">FGG08_000323</name>
</gene>
<name>A0A9P8I9H5_9PEZI</name>
<accession>A0A9P8I9H5</accession>
<sequence>MNNDNINNINNGVVVISGGSAANNLVGVFKDLVAAGNGDGRCPLSYVIPISDNGGSSSELIRVFGGPGIGDVRSRLVRLIPDSEPQDHHPVIDEDAVSPTASYPHSSPIKQFFNHRLPVHPPTARLEWLDIVESRHSLWTSIPSPKKELIRSFLNHLNLEIVKRARPPHSVFSFQNAAVGNLFLTGARLFTGSFESAIYLLGVVTGVPEYVSVLPAINSNFSHHISAGLVDGSVVTGQNDISHPSAPTALPSDEDTVEDANLPGSLPTLRQQNIVFSKSPAPEERDLPARIERIWYINPYGQEIRPAANPKVIDAIRGSQCLVYSIGSLYTSIIPCLILRGVGAAILSSSIRFKVFILNGSIDRETGPASDPFTALDFIAAIARACSESRGIAGGECKPEEYRAYVTHLVHLEGEGTPVVDGKALKGLGIECLRVYGRRTREGGMRYDEVALKQALEAILGRREGVGGIGRRMTMGGG</sequence>
<evidence type="ECO:0000313" key="2">
    <source>
        <dbReference type="Proteomes" id="UP000698800"/>
    </source>
</evidence>
<dbReference type="InterPro" id="IPR002882">
    <property type="entry name" value="CofD"/>
</dbReference>
<dbReference type="PANTHER" id="PTHR31240">
    <property type="entry name" value="MATERNAL EFFECT EMBRYO ARREST 18"/>
    <property type="match status" value="1"/>
</dbReference>
<dbReference type="Pfam" id="PF01933">
    <property type="entry name" value="CofD"/>
    <property type="match status" value="1"/>
</dbReference>
<proteinExistence type="predicted"/>
<dbReference type="EMBL" id="JAGHQL010000003">
    <property type="protein sequence ID" value="KAH0547598.1"/>
    <property type="molecule type" value="Genomic_DNA"/>
</dbReference>
<dbReference type="InterPro" id="IPR038136">
    <property type="entry name" value="CofD-like_dom_sf"/>
</dbReference>
<keyword evidence="2" id="KW-1185">Reference proteome</keyword>
<dbReference type="OrthoDB" id="10267139at2759"/>
<reference evidence="1" key="1">
    <citation type="submission" date="2021-03" db="EMBL/GenBank/DDBJ databases">
        <title>Comparative genomics and phylogenomic investigation of the class Geoglossomycetes provide insights into ecological specialization and systematics.</title>
        <authorList>
            <person name="Melie T."/>
            <person name="Pirro S."/>
            <person name="Miller A.N."/>
            <person name="Quandt A."/>
        </authorList>
    </citation>
    <scope>NUCLEOTIDE SEQUENCE</scope>
    <source>
        <strain evidence="1">GBOQ0MN5Z8</strain>
    </source>
</reference>
<dbReference type="PANTHER" id="PTHR31240:SF0">
    <property type="entry name" value="MATERNAL EFFECT EMBRYO ARREST 18"/>
    <property type="match status" value="1"/>
</dbReference>
<dbReference type="AlphaFoldDB" id="A0A9P8I9H5"/>
<protein>
    <submittedName>
        <fullName evidence="1">Uncharacterized protein</fullName>
    </submittedName>
</protein>
<dbReference type="GO" id="GO:0043743">
    <property type="term" value="F:LPPG:FO 2-phospho-L-lactate transferase activity"/>
    <property type="evidence" value="ECO:0007669"/>
    <property type="project" value="InterPro"/>
</dbReference>